<keyword evidence="2" id="KW-1185">Reference proteome</keyword>
<name>A0ABY4X7G2_9SPHN</name>
<dbReference type="RefSeq" id="WP_252166660.1">
    <property type="nucleotide sequence ID" value="NZ_CP084930.1"/>
</dbReference>
<gene>
    <name evidence="1" type="ORF">LHA26_16530</name>
</gene>
<organism evidence="1 2">
    <name type="scientific">Sphingomonas morindae</name>
    <dbReference type="NCBI Taxonomy" id="1541170"/>
    <lineage>
        <taxon>Bacteria</taxon>
        <taxon>Pseudomonadati</taxon>
        <taxon>Pseudomonadota</taxon>
        <taxon>Alphaproteobacteria</taxon>
        <taxon>Sphingomonadales</taxon>
        <taxon>Sphingomonadaceae</taxon>
        <taxon>Sphingomonas</taxon>
    </lineage>
</organism>
<proteinExistence type="predicted"/>
<protein>
    <submittedName>
        <fullName evidence="1">Uncharacterized protein</fullName>
    </submittedName>
</protein>
<dbReference type="EMBL" id="CP084930">
    <property type="protein sequence ID" value="USI72850.1"/>
    <property type="molecule type" value="Genomic_DNA"/>
</dbReference>
<evidence type="ECO:0000313" key="1">
    <source>
        <dbReference type="EMBL" id="USI72850.1"/>
    </source>
</evidence>
<dbReference type="InterPro" id="IPR029032">
    <property type="entry name" value="AhpD-like"/>
</dbReference>
<dbReference type="SUPFAM" id="SSF69118">
    <property type="entry name" value="AhpD-like"/>
    <property type="match status" value="1"/>
</dbReference>
<dbReference type="Proteomes" id="UP001056937">
    <property type="component" value="Chromosome 1"/>
</dbReference>
<sequence>MPAPSVQPVLSGSEWAAVSVALKDAQRCGCATEAANTRPGALRRAVRFVFGSRRPTPLADPRLEAIRRFVCASSRRRGPVDGLAAPLAEHGFSAAQIDALHLLSR</sequence>
<accession>A0ABY4X7G2</accession>
<reference evidence="1" key="1">
    <citation type="journal article" date="2022" name="Toxins">
        <title>Genomic Analysis of Sphingopyxis sp. USTB-05 for Biodegrading Cyanobacterial Hepatotoxins.</title>
        <authorList>
            <person name="Liu C."/>
            <person name="Xu Q."/>
            <person name="Zhao Z."/>
            <person name="Zhang H."/>
            <person name="Liu X."/>
            <person name="Yin C."/>
            <person name="Liu Y."/>
            <person name="Yan H."/>
        </authorList>
    </citation>
    <scope>NUCLEOTIDE SEQUENCE</scope>
    <source>
        <strain evidence="1">NBD5</strain>
    </source>
</reference>
<evidence type="ECO:0000313" key="2">
    <source>
        <dbReference type="Proteomes" id="UP001056937"/>
    </source>
</evidence>